<dbReference type="EMBL" id="OW240913">
    <property type="protein sequence ID" value="CAH2252834.1"/>
    <property type="molecule type" value="Genomic_DNA"/>
</dbReference>
<dbReference type="SUPFAM" id="SSF53474">
    <property type="entry name" value="alpha/beta-Hydrolases"/>
    <property type="match status" value="1"/>
</dbReference>
<keyword evidence="5" id="KW-0325">Glycoprotein</keyword>
<keyword evidence="2 6" id="KW-0645">Protease</keyword>
<evidence type="ECO:0000313" key="7">
    <source>
        <dbReference type="Proteomes" id="UP001295444"/>
    </source>
</evidence>
<evidence type="ECO:0000256" key="3">
    <source>
        <dbReference type="ARBA" id="ARBA00022729"/>
    </source>
</evidence>
<dbReference type="GO" id="GO:0070008">
    <property type="term" value="F:serine-type exopeptidase activity"/>
    <property type="evidence" value="ECO:0007669"/>
    <property type="project" value="InterPro"/>
</dbReference>
<evidence type="ECO:0000256" key="2">
    <source>
        <dbReference type="ARBA" id="ARBA00022670"/>
    </source>
</evidence>
<gene>
    <name evidence="6" type="ORF">PECUL_23A001532</name>
</gene>
<evidence type="ECO:0000256" key="1">
    <source>
        <dbReference type="ARBA" id="ARBA00011079"/>
    </source>
</evidence>
<dbReference type="Pfam" id="PF05577">
    <property type="entry name" value="Peptidase_S28"/>
    <property type="match status" value="1"/>
</dbReference>
<name>A0AAD1VUP1_PELCU</name>
<dbReference type="Gene3D" id="3.40.50.1820">
    <property type="entry name" value="alpha/beta hydrolase"/>
    <property type="match status" value="1"/>
</dbReference>
<dbReference type="GO" id="GO:0006508">
    <property type="term" value="P:proteolysis"/>
    <property type="evidence" value="ECO:0007669"/>
    <property type="project" value="UniProtKB-KW"/>
</dbReference>
<keyword evidence="4" id="KW-0378">Hydrolase</keyword>
<sequence>MQRALLKVLVMATGHYRKKGDMKLENLRFLSSRQALADLAHFQTVLNQDLGLSGRKWVVFGGSYPGSLAAWYRMKYPHLAYVAVASSAPVNAVVNFPEYLEVVQASLASLARNRSTCPKTMKVAFDSLIQLLAYKENYEKLTEHFRLDV</sequence>
<organism evidence="6 7">
    <name type="scientific">Pelobates cultripes</name>
    <name type="common">Western spadefoot toad</name>
    <dbReference type="NCBI Taxonomy" id="61616"/>
    <lineage>
        <taxon>Eukaryota</taxon>
        <taxon>Metazoa</taxon>
        <taxon>Chordata</taxon>
        <taxon>Craniata</taxon>
        <taxon>Vertebrata</taxon>
        <taxon>Euteleostomi</taxon>
        <taxon>Amphibia</taxon>
        <taxon>Batrachia</taxon>
        <taxon>Anura</taxon>
        <taxon>Pelobatoidea</taxon>
        <taxon>Pelobatidae</taxon>
        <taxon>Pelobates</taxon>
    </lineage>
</organism>
<evidence type="ECO:0000256" key="4">
    <source>
        <dbReference type="ARBA" id="ARBA00022801"/>
    </source>
</evidence>
<protein>
    <submittedName>
        <fullName evidence="6">Serine protease</fullName>
    </submittedName>
</protein>
<comment type="similarity">
    <text evidence="1">Belongs to the peptidase S28 family.</text>
</comment>
<evidence type="ECO:0000313" key="6">
    <source>
        <dbReference type="EMBL" id="CAH2252834.1"/>
    </source>
</evidence>
<dbReference type="PANTHER" id="PTHR11010">
    <property type="entry name" value="PROTEASE S28 PRO-X CARBOXYPEPTIDASE-RELATED"/>
    <property type="match status" value="1"/>
</dbReference>
<dbReference type="GO" id="GO:0008239">
    <property type="term" value="F:dipeptidyl-peptidase activity"/>
    <property type="evidence" value="ECO:0007669"/>
    <property type="project" value="TreeGrafter"/>
</dbReference>
<keyword evidence="3" id="KW-0732">Signal</keyword>
<accession>A0AAD1VUP1</accession>
<dbReference type="AlphaFoldDB" id="A0AAD1VUP1"/>
<evidence type="ECO:0000256" key="5">
    <source>
        <dbReference type="ARBA" id="ARBA00023180"/>
    </source>
</evidence>
<dbReference type="InterPro" id="IPR029058">
    <property type="entry name" value="AB_hydrolase_fold"/>
</dbReference>
<reference evidence="6" key="1">
    <citation type="submission" date="2022-03" db="EMBL/GenBank/DDBJ databases">
        <authorList>
            <person name="Alioto T."/>
            <person name="Alioto T."/>
            <person name="Gomez Garrido J."/>
        </authorList>
    </citation>
    <scope>NUCLEOTIDE SEQUENCE</scope>
</reference>
<dbReference type="InterPro" id="IPR008758">
    <property type="entry name" value="Peptidase_S28"/>
</dbReference>
<proteinExistence type="inferred from homology"/>
<dbReference type="Proteomes" id="UP001295444">
    <property type="component" value="Chromosome 02"/>
</dbReference>
<keyword evidence="7" id="KW-1185">Reference proteome</keyword>
<dbReference type="PANTHER" id="PTHR11010:SF117">
    <property type="entry name" value="SERINE PROTEASE 16"/>
    <property type="match status" value="1"/>
</dbReference>